<organism evidence="1">
    <name type="scientific">Leptolyngbya sp. NK1-12</name>
    <dbReference type="NCBI Taxonomy" id="2547451"/>
    <lineage>
        <taxon>Bacteria</taxon>
        <taxon>Bacillati</taxon>
        <taxon>Cyanobacteriota</taxon>
        <taxon>Cyanophyceae</taxon>
        <taxon>Leptolyngbyales</taxon>
        <taxon>Leptolyngbyaceae</taxon>
        <taxon>Leptolyngbya group</taxon>
        <taxon>Leptolyngbya</taxon>
    </lineage>
</organism>
<gene>
    <name evidence="1" type="ORF">HJG54_09630</name>
</gene>
<proteinExistence type="predicted"/>
<sequence>MNFPKNRAALYGEALDVLLRKWASEKRVQHNPIYQELSIELERELLADIAFDSFSADQLFFSKSDVIERIRKFLVSNLNAPQHLDSEKVLEEIEKQQGILVERARDAYSFSHLTFQEYLTAQYIVDNQQLEWLVTNHLTDERWQEVFLLVAGLGSGRKGSDYLLLLMEDQTRTLLDSPVAEPKLRPLLQWAEIATASSNGNYKPVARMLTVRED</sequence>
<name>A0AA96WDP9_9CYAN</name>
<dbReference type="RefSeq" id="WP_316434673.1">
    <property type="nucleotide sequence ID" value="NZ_CP053586.1"/>
</dbReference>
<accession>A0AA96WDP9</accession>
<protein>
    <submittedName>
        <fullName evidence="1">Uncharacterized protein</fullName>
    </submittedName>
</protein>
<evidence type="ECO:0000313" key="1">
    <source>
        <dbReference type="EMBL" id="WNZ23095.1"/>
    </source>
</evidence>
<dbReference type="EMBL" id="CP053586">
    <property type="protein sequence ID" value="WNZ23095.1"/>
    <property type="molecule type" value="Genomic_DNA"/>
</dbReference>
<reference evidence="1" key="1">
    <citation type="submission" date="2020-05" db="EMBL/GenBank/DDBJ databases">
        <authorList>
            <person name="Zhu T."/>
            <person name="Keshari N."/>
            <person name="Lu X."/>
        </authorList>
    </citation>
    <scope>NUCLEOTIDE SEQUENCE</scope>
    <source>
        <strain evidence="1">NK1-12</strain>
    </source>
</reference>
<dbReference type="AlphaFoldDB" id="A0AA96WDP9"/>